<comment type="caution">
    <text evidence="1">The sequence shown here is derived from an EMBL/GenBank/DDBJ whole genome shotgun (WGS) entry which is preliminary data.</text>
</comment>
<proteinExistence type="predicted"/>
<protein>
    <submittedName>
        <fullName evidence="1">Uncharacterized protein</fullName>
    </submittedName>
</protein>
<gene>
    <name evidence="1" type="ORF">AFUS01_LOCUS30830</name>
</gene>
<name>A0A8J2KSD5_9HEXA</name>
<feature type="non-terminal residue" evidence="1">
    <location>
        <position position="1"/>
    </location>
</feature>
<sequence length="86" mass="10187">SDKINSFGFCSPHSLCKDFVRVQSDHLLIISSTIPTVFEEGRAMVLYHTSWRQCFNCFLCIRSHEREARSCLICSLWRHDLFLRKY</sequence>
<organism evidence="1 2">
    <name type="scientific">Allacma fusca</name>
    <dbReference type="NCBI Taxonomy" id="39272"/>
    <lineage>
        <taxon>Eukaryota</taxon>
        <taxon>Metazoa</taxon>
        <taxon>Ecdysozoa</taxon>
        <taxon>Arthropoda</taxon>
        <taxon>Hexapoda</taxon>
        <taxon>Collembola</taxon>
        <taxon>Symphypleona</taxon>
        <taxon>Sminthuridae</taxon>
        <taxon>Allacma</taxon>
    </lineage>
</organism>
<evidence type="ECO:0000313" key="1">
    <source>
        <dbReference type="EMBL" id="CAG7820440.1"/>
    </source>
</evidence>
<dbReference type="AlphaFoldDB" id="A0A8J2KSD5"/>
<keyword evidence="2" id="KW-1185">Reference proteome</keyword>
<accession>A0A8J2KSD5</accession>
<dbReference type="EMBL" id="CAJVCH010478546">
    <property type="protein sequence ID" value="CAG7820440.1"/>
    <property type="molecule type" value="Genomic_DNA"/>
</dbReference>
<evidence type="ECO:0000313" key="2">
    <source>
        <dbReference type="Proteomes" id="UP000708208"/>
    </source>
</evidence>
<reference evidence="1" key="1">
    <citation type="submission" date="2021-06" db="EMBL/GenBank/DDBJ databases">
        <authorList>
            <person name="Hodson N. C."/>
            <person name="Mongue J. A."/>
            <person name="Jaron S. K."/>
        </authorList>
    </citation>
    <scope>NUCLEOTIDE SEQUENCE</scope>
</reference>
<dbReference type="Proteomes" id="UP000708208">
    <property type="component" value="Unassembled WGS sequence"/>
</dbReference>